<dbReference type="Pfam" id="PF05495">
    <property type="entry name" value="zf-CHY"/>
    <property type="match status" value="1"/>
</dbReference>
<dbReference type="InterPro" id="IPR052604">
    <property type="entry name" value="Mito_Tim_assembly_helper"/>
</dbReference>
<sequence length="110" mass="12581">MPHTSTPSPPVLGPTVDGETRCIHYRTPVDIIAIKFFCCGDYYPCHLCHEETADHPARQWPRERRGEKAILCGVCRTELSIDAYLATDSCPACRSLFNERCRLHTHLYFD</sequence>
<keyword evidence="1" id="KW-0479">Metal-binding</keyword>
<dbReference type="GO" id="GO:0008270">
    <property type="term" value="F:zinc ion binding"/>
    <property type="evidence" value="ECO:0007669"/>
    <property type="project" value="UniProtKB-KW"/>
</dbReference>
<feature type="domain" description="CHY-type" evidence="4">
    <location>
        <begin position="15"/>
        <end position="95"/>
    </location>
</feature>
<dbReference type="EMBL" id="FNSN01000003">
    <property type="protein sequence ID" value="SEB58910.1"/>
    <property type="molecule type" value="Genomic_DNA"/>
</dbReference>
<protein>
    <submittedName>
        <fullName evidence="5">Uncharacterized protein, contains Zn-finger domain of CHY type</fullName>
    </submittedName>
</protein>
<dbReference type="InterPro" id="IPR037274">
    <property type="entry name" value="Znf_CHY_sf"/>
</dbReference>
<dbReference type="PANTHER" id="PTHR28082">
    <property type="entry name" value="ZINC FINGER PROTEIN"/>
    <property type="match status" value="1"/>
</dbReference>
<name>A0A1H4KK48_9MICC</name>
<keyword evidence="3" id="KW-0862">Zinc</keyword>
<reference evidence="5 6" key="1">
    <citation type="submission" date="2016-10" db="EMBL/GenBank/DDBJ databases">
        <authorList>
            <person name="de Groot N.N."/>
        </authorList>
    </citation>
    <scope>NUCLEOTIDE SEQUENCE [LARGE SCALE GENOMIC DNA]</scope>
    <source>
        <strain evidence="5 6">DSM 10495</strain>
    </source>
</reference>
<evidence type="ECO:0000313" key="6">
    <source>
        <dbReference type="Proteomes" id="UP000182652"/>
    </source>
</evidence>
<dbReference type="RefSeq" id="WP_066214059.1">
    <property type="nucleotide sequence ID" value="NZ_FNSN01000003.1"/>
</dbReference>
<dbReference type="PROSITE" id="PS51266">
    <property type="entry name" value="ZF_CHY"/>
    <property type="match status" value="1"/>
</dbReference>
<dbReference type="InterPro" id="IPR008913">
    <property type="entry name" value="Znf_CHY"/>
</dbReference>
<evidence type="ECO:0000256" key="2">
    <source>
        <dbReference type="ARBA" id="ARBA00022771"/>
    </source>
</evidence>
<evidence type="ECO:0000259" key="4">
    <source>
        <dbReference type="PROSITE" id="PS51266"/>
    </source>
</evidence>
<evidence type="ECO:0000256" key="3">
    <source>
        <dbReference type="ARBA" id="ARBA00022833"/>
    </source>
</evidence>
<evidence type="ECO:0000256" key="1">
    <source>
        <dbReference type="ARBA" id="ARBA00022723"/>
    </source>
</evidence>
<dbReference type="GO" id="GO:0045041">
    <property type="term" value="P:protein import into mitochondrial intermembrane space"/>
    <property type="evidence" value="ECO:0007669"/>
    <property type="project" value="TreeGrafter"/>
</dbReference>
<dbReference type="PANTHER" id="PTHR28082:SF1">
    <property type="entry name" value="HELPER OF TIM PROTEIN 13"/>
    <property type="match status" value="1"/>
</dbReference>
<keyword evidence="2" id="KW-0863">Zinc-finger</keyword>
<dbReference type="InterPro" id="IPR016694">
    <property type="entry name" value="UCP017292"/>
</dbReference>
<dbReference type="STRING" id="156980.SAMN04489745_0686"/>
<dbReference type="AlphaFoldDB" id="A0A1H4KK48"/>
<organism evidence="5 6">
    <name type="scientific">Arthrobacter woluwensis</name>
    <dbReference type="NCBI Taxonomy" id="156980"/>
    <lineage>
        <taxon>Bacteria</taxon>
        <taxon>Bacillati</taxon>
        <taxon>Actinomycetota</taxon>
        <taxon>Actinomycetes</taxon>
        <taxon>Micrococcales</taxon>
        <taxon>Micrococcaceae</taxon>
        <taxon>Arthrobacter</taxon>
    </lineage>
</organism>
<keyword evidence="6" id="KW-1185">Reference proteome</keyword>
<gene>
    <name evidence="5" type="ORF">SAMN04489745_0686</name>
</gene>
<dbReference type="Proteomes" id="UP000182652">
    <property type="component" value="Unassembled WGS sequence"/>
</dbReference>
<proteinExistence type="predicted"/>
<accession>A0A1H4KK48</accession>
<dbReference type="PIRSF" id="PIRSF017292">
    <property type="entry name" value="UCP017292_Znf_CHY"/>
    <property type="match status" value="1"/>
</dbReference>
<dbReference type="SUPFAM" id="SSF161219">
    <property type="entry name" value="CHY zinc finger-like"/>
    <property type="match status" value="1"/>
</dbReference>
<evidence type="ECO:0000313" key="5">
    <source>
        <dbReference type="EMBL" id="SEB58910.1"/>
    </source>
</evidence>